<evidence type="ECO:0000313" key="2">
    <source>
        <dbReference type="EMBL" id="GMF80457.1"/>
    </source>
</evidence>
<feature type="compositionally biased region" description="Low complexity" evidence="1">
    <location>
        <begin position="133"/>
        <end position="145"/>
    </location>
</feature>
<gene>
    <name evidence="2" type="ORF">Pfra01_002865100</name>
</gene>
<dbReference type="PANTHER" id="PTHR35606">
    <property type="entry name" value="CELLULOSE-BINDING FAMILY II PROTEIN"/>
    <property type="match status" value="1"/>
</dbReference>
<dbReference type="AlphaFoldDB" id="A0A9W6YMM3"/>
<dbReference type="OrthoDB" id="128490at2759"/>
<accession>A0A9W6YMM3</accession>
<feature type="region of interest" description="Disordered" evidence="1">
    <location>
        <begin position="132"/>
        <end position="185"/>
    </location>
</feature>
<dbReference type="PANTHER" id="PTHR35606:SF4">
    <property type="entry name" value="CELLULOSE-BINDING FAMILY II PROTEIN"/>
    <property type="match status" value="1"/>
</dbReference>
<evidence type="ECO:0000313" key="3">
    <source>
        <dbReference type="Proteomes" id="UP001165121"/>
    </source>
</evidence>
<feature type="compositionally biased region" description="Polar residues" evidence="1">
    <location>
        <begin position="154"/>
        <end position="166"/>
    </location>
</feature>
<sequence length="293" mass="32449">MKCEIKFNQPSDFPIAGSLLVKESSKVNGSGTCRRIVRYFGSIVSNESLPISRFDSASIACFISSFFKMASSRFQGFLAAILAVMTSAVEFNGHNDIMHSVGTVAPGGQMQTGSTNFRGADFPSQWTQEEINAPMTASSPPTTTTVARQDEDSLQSSQTVPSSATHESVADQQEDSTQTYSTNTSTAERATFGTIKSKTGECVISDPDAYISPKDLQWIWDNRMKEVTTYDNWIMDHIVANKGTLNYCIRWDSTKTKLTKEIAAKLQPMLTWQHAAWNRWLIGYNCWPSAVSR</sequence>
<evidence type="ECO:0000256" key="1">
    <source>
        <dbReference type="SAM" id="MobiDB-lite"/>
    </source>
</evidence>
<comment type="caution">
    <text evidence="2">The sequence shown here is derived from an EMBL/GenBank/DDBJ whole genome shotgun (WGS) entry which is preliminary data.</text>
</comment>
<keyword evidence="3" id="KW-1185">Reference proteome</keyword>
<proteinExistence type="predicted"/>
<feature type="compositionally biased region" description="Polar residues" evidence="1">
    <location>
        <begin position="175"/>
        <end position="185"/>
    </location>
</feature>
<dbReference type="EMBL" id="BSXT01010514">
    <property type="protein sequence ID" value="GMF80457.1"/>
    <property type="molecule type" value="Genomic_DNA"/>
</dbReference>
<protein>
    <submittedName>
        <fullName evidence="2">Unnamed protein product</fullName>
    </submittedName>
</protein>
<name>A0A9W6YMM3_9STRA</name>
<dbReference type="Proteomes" id="UP001165121">
    <property type="component" value="Unassembled WGS sequence"/>
</dbReference>
<organism evidence="2 3">
    <name type="scientific">Phytophthora fragariaefolia</name>
    <dbReference type="NCBI Taxonomy" id="1490495"/>
    <lineage>
        <taxon>Eukaryota</taxon>
        <taxon>Sar</taxon>
        <taxon>Stramenopiles</taxon>
        <taxon>Oomycota</taxon>
        <taxon>Peronosporomycetes</taxon>
        <taxon>Peronosporales</taxon>
        <taxon>Peronosporaceae</taxon>
        <taxon>Phytophthora</taxon>
    </lineage>
</organism>
<reference evidence="2" key="1">
    <citation type="submission" date="2023-04" db="EMBL/GenBank/DDBJ databases">
        <title>Phytophthora fragariaefolia NBRC 109709.</title>
        <authorList>
            <person name="Ichikawa N."/>
            <person name="Sato H."/>
            <person name="Tonouchi N."/>
        </authorList>
    </citation>
    <scope>NUCLEOTIDE SEQUENCE</scope>
    <source>
        <strain evidence="2">NBRC 109709</strain>
    </source>
</reference>